<name>A0ACC2V5H6_9TREE</name>
<accession>A0ACC2V5H6</accession>
<evidence type="ECO:0000313" key="1">
    <source>
        <dbReference type="EMBL" id="KAJ9094244.1"/>
    </source>
</evidence>
<dbReference type="EMBL" id="JASBWT010000026">
    <property type="protein sequence ID" value="KAJ9094244.1"/>
    <property type="molecule type" value="Genomic_DNA"/>
</dbReference>
<organism evidence="1 2">
    <name type="scientific">Naganishia friedmannii</name>
    <dbReference type="NCBI Taxonomy" id="89922"/>
    <lineage>
        <taxon>Eukaryota</taxon>
        <taxon>Fungi</taxon>
        <taxon>Dikarya</taxon>
        <taxon>Basidiomycota</taxon>
        <taxon>Agaricomycotina</taxon>
        <taxon>Tremellomycetes</taxon>
        <taxon>Filobasidiales</taxon>
        <taxon>Filobasidiaceae</taxon>
        <taxon>Naganishia</taxon>
    </lineage>
</organism>
<keyword evidence="2" id="KW-1185">Reference proteome</keyword>
<proteinExistence type="predicted"/>
<gene>
    <name evidence="1" type="ORF">QFC21_006070</name>
</gene>
<comment type="caution">
    <text evidence="1">The sequence shown here is derived from an EMBL/GenBank/DDBJ whole genome shotgun (WGS) entry which is preliminary data.</text>
</comment>
<protein>
    <submittedName>
        <fullName evidence="1">Uncharacterized protein</fullName>
    </submittedName>
</protein>
<dbReference type="Proteomes" id="UP001227268">
    <property type="component" value="Unassembled WGS sequence"/>
</dbReference>
<sequence>MTSSVAERTDASDDDNASTLSHDTDYGQESVKPTVRELKDDLYGAKRLWDDKLDQLLGRIEGVDEVTKRLEKLERTNKRTANRSESSEPDAWPSKTTRVLISPPIDDSSDEEDSSYEYASVTSSDEYCTDAPGSSDDEEEAGDELMVVPKEADPALLALNGVKETYGKLLERAERRQRLGGEKVDKLWYTLREDIVRCGRRIREQKASRIQELEKENTRMKEGIKKVISERPELAGDLFGDPIVPLDVMLLIGKFLLGHNAYASLAKFSLTCHALRQELQPMLYETVILNEDNPDRNKVFSSGSSLRSALAETKYFIGGEDFFNLPTGGLDLFPNLQVGINMGPYHGAIILRKSITIKTFTALMHIPHFSRSKDGTRVQGCGTVLPTVTIEDGVWVLGNQATDNASYVLPKLNPDVSSISGTSYILNHTRATPNLRRTLSSLFRLMLSSDGLRTNPVGRHVAPEWEFRPQGSICVADLITEVIEEPISNGFYPAVDIINNNERQLKLAALQETMNKAAAMYHRLFQLASKSVAGTHFTETGPFYRIEHEREAGGIFVGELRRTKEHEGFCMRIVLFNGGTREPVQEETFRLESPDTGKGA</sequence>
<reference evidence="1" key="1">
    <citation type="submission" date="2023-04" db="EMBL/GenBank/DDBJ databases">
        <title>Draft Genome sequencing of Naganishia species isolated from polar environments using Oxford Nanopore Technology.</title>
        <authorList>
            <person name="Leo P."/>
            <person name="Venkateswaran K."/>
        </authorList>
    </citation>
    <scope>NUCLEOTIDE SEQUENCE</scope>
    <source>
        <strain evidence="1">MNA-CCFEE 5423</strain>
    </source>
</reference>
<evidence type="ECO:0000313" key="2">
    <source>
        <dbReference type="Proteomes" id="UP001227268"/>
    </source>
</evidence>